<evidence type="ECO:0000256" key="3">
    <source>
        <dbReference type="ARBA" id="ARBA00021874"/>
    </source>
</evidence>
<dbReference type="Proteomes" id="UP001378188">
    <property type="component" value="Unassembled WGS sequence"/>
</dbReference>
<protein>
    <recommendedName>
        <fullName evidence="3">Indoleacetamide hydrolase</fullName>
    </recommendedName>
</protein>
<dbReference type="RefSeq" id="WP_340327666.1">
    <property type="nucleotide sequence ID" value="NZ_JAZHOF010000001.1"/>
</dbReference>
<accession>A0AAW9RLW9</accession>
<dbReference type="InterPro" id="IPR000120">
    <property type="entry name" value="Amidase"/>
</dbReference>
<dbReference type="SUPFAM" id="SSF75304">
    <property type="entry name" value="Amidase signature (AS) enzymes"/>
    <property type="match status" value="1"/>
</dbReference>
<dbReference type="PANTHER" id="PTHR11895">
    <property type="entry name" value="TRANSAMIDASE"/>
    <property type="match status" value="1"/>
</dbReference>
<evidence type="ECO:0000256" key="2">
    <source>
        <dbReference type="ARBA" id="ARBA00009199"/>
    </source>
</evidence>
<sequence length="480" mass="50725">MISQTDWESRDAVGLAALVAGGEVSAREVVETAIARIEALNPLVNAVIHTCYEEALAGLDAGTEPGPFHGVPYLIKDLHAPVKGVPLTNGSRFFQGMVFDFDSNLVARLRRAGFVFLGRTNSPELGLSASTEPRAYGPTRNPWNRERIAGGSSGGAGAAVASGMLPAAHATDSAGSIRIPASANGLVGLKPTRGLNPYGPHRGDGNHGISHEHAVTRTVRDCAAILDVTSGPDTGAPFFSPRPQRPFADLIGEAPRRLRAGFLDSHFDGTPVDPECAAAVRDTAALLAEAGHVVEEAKPEFDYAALIDAMMLVLMGGLAPLADMWAKQRGRPIEADDLEPQSHAVLDRSRATTLAAYVGAMAVMNREVRRLAAFFDSHDILVTPTLTTPPPRLGVLSTEETDVDVFLGRLFGVAPFAGPFNATGQPAISLPLAWSTDGLPIGVQVVGRYGEDATLLQLAAQLEALRPWFDRRPSLNPAPA</sequence>
<gene>
    <name evidence="5" type="ORF">V3328_00455</name>
</gene>
<organism evidence="5 6">
    <name type="scientific">Microbaculum marinum</name>
    <dbReference type="NCBI Taxonomy" id="1764581"/>
    <lineage>
        <taxon>Bacteria</taxon>
        <taxon>Pseudomonadati</taxon>
        <taxon>Pseudomonadota</taxon>
        <taxon>Alphaproteobacteria</taxon>
        <taxon>Hyphomicrobiales</taxon>
        <taxon>Tepidamorphaceae</taxon>
        <taxon>Microbaculum</taxon>
    </lineage>
</organism>
<dbReference type="PROSITE" id="PS00571">
    <property type="entry name" value="AMIDASES"/>
    <property type="match status" value="1"/>
</dbReference>
<keyword evidence="6" id="KW-1185">Reference proteome</keyword>
<evidence type="ECO:0000259" key="4">
    <source>
        <dbReference type="Pfam" id="PF01425"/>
    </source>
</evidence>
<name>A0AAW9RLW9_9HYPH</name>
<dbReference type="AlphaFoldDB" id="A0AAW9RLW9"/>
<dbReference type="InterPro" id="IPR023631">
    <property type="entry name" value="Amidase_dom"/>
</dbReference>
<comment type="similarity">
    <text evidence="2">Belongs to the amidase family.</text>
</comment>
<dbReference type="Pfam" id="PF01425">
    <property type="entry name" value="Amidase"/>
    <property type="match status" value="1"/>
</dbReference>
<evidence type="ECO:0000313" key="5">
    <source>
        <dbReference type="EMBL" id="MEJ8569923.1"/>
    </source>
</evidence>
<reference evidence="5 6" key="1">
    <citation type="submission" date="2024-02" db="EMBL/GenBank/DDBJ databases">
        <title>Genome analysis and characterization of Microbaculum marinisediminis sp. nov., isolated from marine sediment.</title>
        <authorList>
            <person name="Du Z.-J."/>
            <person name="Ye Y.-Q."/>
            <person name="Zhang Z.-R."/>
            <person name="Yuan S.-M."/>
            <person name="Zhang X.-Y."/>
        </authorList>
    </citation>
    <scope>NUCLEOTIDE SEQUENCE [LARGE SCALE GENOMIC DNA]</scope>
    <source>
        <strain evidence="5 6">SDUM1044001</strain>
    </source>
</reference>
<comment type="caution">
    <text evidence="5">The sequence shown here is derived from an EMBL/GenBank/DDBJ whole genome shotgun (WGS) entry which is preliminary data.</text>
</comment>
<comment type="function">
    <text evidence="1">Hydrolyzes indole-3-acetamide (IAM) into indole-3-acetic acid (IAA).</text>
</comment>
<dbReference type="GO" id="GO:0003824">
    <property type="term" value="F:catalytic activity"/>
    <property type="evidence" value="ECO:0007669"/>
    <property type="project" value="InterPro"/>
</dbReference>
<dbReference type="Gene3D" id="3.90.1300.10">
    <property type="entry name" value="Amidase signature (AS) domain"/>
    <property type="match status" value="1"/>
</dbReference>
<dbReference type="InterPro" id="IPR036928">
    <property type="entry name" value="AS_sf"/>
</dbReference>
<evidence type="ECO:0000256" key="1">
    <source>
        <dbReference type="ARBA" id="ARBA00003871"/>
    </source>
</evidence>
<dbReference type="InterPro" id="IPR020556">
    <property type="entry name" value="Amidase_CS"/>
</dbReference>
<proteinExistence type="inferred from homology"/>
<dbReference type="PANTHER" id="PTHR11895:SF7">
    <property type="entry name" value="GLUTAMYL-TRNA(GLN) AMIDOTRANSFERASE SUBUNIT A, MITOCHONDRIAL"/>
    <property type="match status" value="1"/>
</dbReference>
<dbReference type="EMBL" id="JAZHOF010000001">
    <property type="protein sequence ID" value="MEJ8569923.1"/>
    <property type="molecule type" value="Genomic_DNA"/>
</dbReference>
<evidence type="ECO:0000313" key="6">
    <source>
        <dbReference type="Proteomes" id="UP001378188"/>
    </source>
</evidence>
<feature type="domain" description="Amidase" evidence="4">
    <location>
        <begin position="28"/>
        <end position="456"/>
    </location>
</feature>